<comment type="caution">
    <text evidence="13">The sequence shown here is derived from an EMBL/GenBank/DDBJ whole genome shotgun (WGS) entry which is preliminary data.</text>
</comment>
<proteinExistence type="inferred from homology"/>
<evidence type="ECO:0000256" key="9">
    <source>
        <dbReference type="ARBA" id="ARBA00023212"/>
    </source>
</evidence>
<evidence type="ECO:0000256" key="2">
    <source>
        <dbReference type="ARBA" id="ARBA00004245"/>
    </source>
</evidence>
<dbReference type="Gene3D" id="3.90.810.10">
    <property type="entry name" value="CRIB domain"/>
    <property type="match status" value="2"/>
</dbReference>
<feature type="compositionally biased region" description="Low complexity" evidence="11">
    <location>
        <begin position="412"/>
        <end position="451"/>
    </location>
</feature>
<feature type="compositionally biased region" description="Low complexity" evidence="11">
    <location>
        <begin position="61"/>
        <end position="76"/>
    </location>
</feature>
<dbReference type="InterPro" id="IPR036936">
    <property type="entry name" value="CRIB_dom_sf"/>
</dbReference>
<dbReference type="InterPro" id="IPR039056">
    <property type="entry name" value="SPEC"/>
</dbReference>
<dbReference type="Pfam" id="PF00786">
    <property type="entry name" value="PBD"/>
    <property type="match status" value="2"/>
</dbReference>
<evidence type="ECO:0000256" key="10">
    <source>
        <dbReference type="ARBA" id="ARBA00023288"/>
    </source>
</evidence>
<dbReference type="Proteomes" id="UP001445076">
    <property type="component" value="Unassembled WGS sequence"/>
</dbReference>
<feature type="compositionally biased region" description="Pro residues" evidence="11">
    <location>
        <begin position="545"/>
        <end position="554"/>
    </location>
</feature>
<dbReference type="GO" id="GO:0008360">
    <property type="term" value="P:regulation of cell shape"/>
    <property type="evidence" value="ECO:0007669"/>
    <property type="project" value="UniProtKB-KW"/>
</dbReference>
<feature type="region of interest" description="Disordered" evidence="11">
    <location>
        <begin position="296"/>
        <end position="320"/>
    </location>
</feature>
<feature type="domain" description="CRIB" evidence="12">
    <location>
        <begin position="648"/>
        <end position="661"/>
    </location>
</feature>
<keyword evidence="9" id="KW-0206">Cytoskeleton</keyword>
<feature type="compositionally biased region" description="Polar residues" evidence="11">
    <location>
        <begin position="662"/>
        <end position="672"/>
    </location>
</feature>
<dbReference type="CDD" id="cd00132">
    <property type="entry name" value="CRIB"/>
    <property type="match status" value="2"/>
</dbReference>
<feature type="compositionally biased region" description="Polar residues" evidence="11">
    <location>
        <begin position="149"/>
        <end position="159"/>
    </location>
</feature>
<evidence type="ECO:0000256" key="6">
    <source>
        <dbReference type="ARBA" id="ARBA00022960"/>
    </source>
</evidence>
<keyword evidence="6" id="KW-0133">Cell shape</keyword>
<evidence type="ECO:0000256" key="1">
    <source>
        <dbReference type="ARBA" id="ARBA00004193"/>
    </source>
</evidence>
<evidence type="ECO:0000256" key="8">
    <source>
        <dbReference type="ARBA" id="ARBA00023139"/>
    </source>
</evidence>
<accession>A0AAW0YBX8</accession>
<dbReference type="GO" id="GO:0035023">
    <property type="term" value="P:regulation of Rho protein signal transduction"/>
    <property type="evidence" value="ECO:0007669"/>
    <property type="project" value="InterPro"/>
</dbReference>
<dbReference type="SMART" id="SM00285">
    <property type="entry name" value="PBD"/>
    <property type="match status" value="6"/>
</dbReference>
<dbReference type="GO" id="GO:0005856">
    <property type="term" value="C:cytoskeleton"/>
    <property type="evidence" value="ECO:0007669"/>
    <property type="project" value="UniProtKB-SubCell"/>
</dbReference>
<dbReference type="EMBL" id="JARKIK010000004">
    <property type="protein sequence ID" value="KAK8752870.1"/>
    <property type="molecule type" value="Genomic_DNA"/>
</dbReference>
<evidence type="ECO:0000256" key="7">
    <source>
        <dbReference type="ARBA" id="ARBA00023136"/>
    </source>
</evidence>
<evidence type="ECO:0000313" key="13">
    <source>
        <dbReference type="EMBL" id="KAK8752870.1"/>
    </source>
</evidence>
<feature type="region of interest" description="Disordered" evidence="11">
    <location>
        <begin position="47"/>
        <end position="194"/>
    </location>
</feature>
<keyword evidence="4" id="KW-1003">Cell membrane</keyword>
<feature type="non-terminal residue" evidence="13">
    <location>
        <position position="906"/>
    </location>
</feature>
<evidence type="ECO:0000256" key="5">
    <source>
        <dbReference type="ARBA" id="ARBA00022490"/>
    </source>
</evidence>
<feature type="compositionally biased region" description="Basic residues" evidence="11">
    <location>
        <begin position="590"/>
        <end position="602"/>
    </location>
</feature>
<evidence type="ECO:0000259" key="12">
    <source>
        <dbReference type="PROSITE" id="PS50108"/>
    </source>
</evidence>
<evidence type="ECO:0000313" key="14">
    <source>
        <dbReference type="Proteomes" id="UP001445076"/>
    </source>
</evidence>
<dbReference type="AlphaFoldDB" id="A0AAW0YBX8"/>
<feature type="compositionally biased region" description="Polar residues" evidence="11">
    <location>
        <begin position="178"/>
        <end position="190"/>
    </location>
</feature>
<feature type="region of interest" description="Disordered" evidence="11">
    <location>
        <begin position="585"/>
        <end position="807"/>
    </location>
</feature>
<dbReference type="InterPro" id="IPR000095">
    <property type="entry name" value="CRIB_dom"/>
</dbReference>
<evidence type="ECO:0000256" key="11">
    <source>
        <dbReference type="SAM" id="MobiDB-lite"/>
    </source>
</evidence>
<feature type="domain" description="CRIB" evidence="12">
    <location>
        <begin position="246"/>
        <end position="259"/>
    </location>
</feature>
<organism evidence="13 14">
    <name type="scientific">Cherax quadricarinatus</name>
    <name type="common">Australian red claw crayfish</name>
    <dbReference type="NCBI Taxonomy" id="27406"/>
    <lineage>
        <taxon>Eukaryota</taxon>
        <taxon>Metazoa</taxon>
        <taxon>Ecdysozoa</taxon>
        <taxon>Arthropoda</taxon>
        <taxon>Crustacea</taxon>
        <taxon>Multicrustacea</taxon>
        <taxon>Malacostraca</taxon>
        <taxon>Eumalacostraca</taxon>
        <taxon>Eucarida</taxon>
        <taxon>Decapoda</taxon>
        <taxon>Pleocyemata</taxon>
        <taxon>Astacidea</taxon>
        <taxon>Parastacoidea</taxon>
        <taxon>Parastacidae</taxon>
        <taxon>Cherax</taxon>
    </lineage>
</organism>
<feature type="region of interest" description="Disordered" evidence="11">
    <location>
        <begin position="856"/>
        <end position="880"/>
    </location>
</feature>
<feature type="region of interest" description="Disordered" evidence="11">
    <location>
        <begin position="521"/>
        <end position="561"/>
    </location>
</feature>
<feature type="region of interest" description="Disordered" evidence="11">
    <location>
        <begin position="407"/>
        <end position="473"/>
    </location>
</feature>
<comment type="similarity">
    <text evidence="3">Belongs to the CDC42SE/SPEC family.</text>
</comment>
<feature type="domain" description="CRIB" evidence="12">
    <location>
        <begin position="882"/>
        <end position="895"/>
    </location>
</feature>
<reference evidence="13 14" key="1">
    <citation type="journal article" date="2024" name="BMC Genomics">
        <title>Genome assembly of redclaw crayfish (Cherax quadricarinatus) provides insights into its immune adaptation and hypoxia tolerance.</title>
        <authorList>
            <person name="Liu Z."/>
            <person name="Zheng J."/>
            <person name="Li H."/>
            <person name="Fang K."/>
            <person name="Wang S."/>
            <person name="He J."/>
            <person name="Zhou D."/>
            <person name="Weng S."/>
            <person name="Chi M."/>
            <person name="Gu Z."/>
            <person name="He J."/>
            <person name="Li F."/>
            <person name="Wang M."/>
        </authorList>
    </citation>
    <scope>NUCLEOTIDE SEQUENCE [LARGE SCALE GENOMIC DNA]</scope>
    <source>
        <strain evidence="13">ZL_2023a</strain>
    </source>
</reference>
<keyword evidence="10" id="KW-0449">Lipoprotein</keyword>
<comment type="subcellular location">
    <subcellularLocation>
        <location evidence="1">Cell membrane</location>
        <topology evidence="1">Lipid-anchor</topology>
    </subcellularLocation>
    <subcellularLocation>
        <location evidence="2">Cytoplasm</location>
        <location evidence="2">Cytoskeleton</location>
    </subcellularLocation>
</comment>
<feature type="compositionally biased region" description="Basic and acidic residues" evidence="11">
    <location>
        <begin position="677"/>
        <end position="696"/>
    </location>
</feature>
<feature type="region of interest" description="Disordered" evidence="11">
    <location>
        <begin position="219"/>
        <end position="238"/>
    </location>
</feature>
<dbReference type="GO" id="GO:0031267">
    <property type="term" value="F:small GTPase binding"/>
    <property type="evidence" value="ECO:0007669"/>
    <property type="project" value="InterPro"/>
</dbReference>
<keyword evidence="14" id="KW-1185">Reference proteome</keyword>
<feature type="domain" description="CRIB" evidence="12">
    <location>
        <begin position="355"/>
        <end position="368"/>
    </location>
</feature>
<dbReference type="PANTHER" id="PTHR13502">
    <property type="entry name" value="CDC42 SMALL EFFECTOR PROTEIN HOMOLOG"/>
    <property type="match status" value="1"/>
</dbReference>
<keyword evidence="8" id="KW-0564">Palmitate</keyword>
<evidence type="ECO:0000256" key="3">
    <source>
        <dbReference type="ARBA" id="ARBA00005720"/>
    </source>
</evidence>
<name>A0AAW0YBX8_CHEQU</name>
<dbReference type="GO" id="GO:0005886">
    <property type="term" value="C:plasma membrane"/>
    <property type="evidence" value="ECO:0007669"/>
    <property type="project" value="UniProtKB-SubCell"/>
</dbReference>
<feature type="domain" description="CRIB" evidence="12">
    <location>
        <begin position="830"/>
        <end position="843"/>
    </location>
</feature>
<keyword evidence="5" id="KW-0963">Cytoplasm</keyword>
<evidence type="ECO:0000256" key="4">
    <source>
        <dbReference type="ARBA" id="ARBA00022475"/>
    </source>
</evidence>
<sequence length="906" mass="104346">MNIEKECLDQFCGLEHHNRLWSLRWGSDHRYRLSDIEEVGEELAETGFGSPAMERKQHIPSVSPSLSSSNNSNSGSLARESQHQRFIVPEPPSYPPSSNSISKNLRERQHQHQRHLPPAAPILPHSSNSSTENKTRKTGRGHDGRPPSVRTTPTDQPTDSLRCLSHHPDLPTKASRPSKPSSLETASSNWRRAESKAQELVLDTIKTQEPMLDLAKTHTNGVKSRRENRHQQDRHQHPPQVTKELIGLPTDFQHVAHVGFNNATHVTDDRLSHDSTKSNTCTLGEQQIMDSNTLNLSCDNWDDGDQQNDHHSSTNDDVDQEEVQWVNKGWSRSDSVDNPILSFPLPPAVLSKAMIGLPTDFEHILHIGRDTDDLELQKLMEMASLRQEQRPNWKSPDCVVGLEMVEGQSHGASPTTVKTSTASTTRATSSTTSASLSTRATSTIRATSSTRLPPPPPPPRKDMMGQPNHLQYAPHNRFNMSRQNYEHQQQQQQPPIMACMEEQEHTSDFKTHDLICDLVEGEREAEDEREEWEHRGASTNTTGDSPPPLPPPPDDLGKDVIGPPTNFKHVLHINHDTADQQLQQLTKEGRSRRRVNPLKTRKSLPNLYEGCEAPREDKDLQPQYGRHQGKVPPPRMRAPSPKLRKDMIGPPYNFQHVKHVGFNSTSTQGTTEEQLDDLSRMKSRSDVETEESERQQQEPQWQERQQQEPKWQERQQQEPKWQERQQQEPKWQERQQQEPKWQERHQQEPKWQERQQQEPKWQERQEQEPKWQERQQQEPKWQERQQQEPKWQERQQQEPQWQNQRWSTPHIVEVFPPFTPLSSAGSKDMIGPPTNFQHVCHIDHDTIDWELNKKDEDDRSSRGFSSHHAQGNTQPARLRKVIGPPTNFQHVAHVGINTSWQAGDVR</sequence>
<feature type="domain" description="CRIB" evidence="12">
    <location>
        <begin position="561"/>
        <end position="574"/>
    </location>
</feature>
<dbReference type="PROSITE" id="PS50108">
    <property type="entry name" value="CRIB"/>
    <property type="match status" value="6"/>
</dbReference>
<protein>
    <recommendedName>
        <fullName evidence="12">CRIB domain-containing protein</fullName>
    </recommendedName>
</protein>
<feature type="compositionally biased region" description="Polar residues" evidence="11">
    <location>
        <begin position="862"/>
        <end position="875"/>
    </location>
</feature>
<feature type="compositionally biased region" description="Basic and acidic residues" evidence="11">
    <location>
        <begin position="705"/>
        <end position="796"/>
    </location>
</feature>
<keyword evidence="7" id="KW-0472">Membrane</keyword>
<gene>
    <name evidence="13" type="ORF">OTU49_008035</name>
</gene>